<organism evidence="2 3">
    <name type="scientific">Pyrodictium delaneyi</name>
    <dbReference type="NCBI Taxonomy" id="1273541"/>
    <lineage>
        <taxon>Archaea</taxon>
        <taxon>Thermoproteota</taxon>
        <taxon>Thermoprotei</taxon>
        <taxon>Desulfurococcales</taxon>
        <taxon>Pyrodictiaceae</taxon>
        <taxon>Pyrodictium</taxon>
    </lineage>
</organism>
<sequence length="159" mass="17681">MLRVGQSILFNQDPDSPGGVCSTLQSITRPGLSPWYRSDVDQARPLARANAARLKCILKCAFSLNEEEAHVLAYLVSRGRGAIAKDIAEALGRNPEVVRRALRSLHAKSLVVRRPYPLRRGGRAYLYEVPDNIVVALTEICKKVSEVIEMINDRRNNGD</sequence>
<protein>
    <recommendedName>
        <fullName evidence="1">Transcription regulator TrmB N-terminal domain-containing protein</fullName>
    </recommendedName>
</protein>
<evidence type="ECO:0000313" key="3">
    <source>
        <dbReference type="Proteomes" id="UP000600071"/>
    </source>
</evidence>
<gene>
    <name evidence="2" type="ORF">EYH50_00330</name>
</gene>
<dbReference type="AlphaFoldDB" id="A0A832ZRY1"/>
<dbReference type="SUPFAM" id="SSF46785">
    <property type="entry name" value="Winged helix' DNA-binding domain"/>
    <property type="match status" value="1"/>
</dbReference>
<accession>A0A832ZRY1</accession>
<reference evidence="2" key="1">
    <citation type="journal article" date="2020" name="ISME J.">
        <title>Gammaproteobacteria mediating utilization of methyl-, sulfur- and petroleum organic compounds in deep ocean hydrothermal plumes.</title>
        <authorList>
            <person name="Zhou Z."/>
            <person name="Liu Y."/>
            <person name="Pan J."/>
            <person name="Cron B.R."/>
            <person name="Toner B.M."/>
            <person name="Anantharaman K."/>
            <person name="Breier J.A."/>
            <person name="Dick G.J."/>
            <person name="Li M."/>
        </authorList>
    </citation>
    <scope>NUCLEOTIDE SEQUENCE</scope>
    <source>
        <strain evidence="2">SZUA-1523</strain>
    </source>
</reference>
<feature type="domain" description="Transcription regulator TrmB N-terminal" evidence="1">
    <location>
        <begin position="58"/>
        <end position="115"/>
    </location>
</feature>
<proteinExistence type="predicted"/>
<comment type="caution">
    <text evidence="2">The sequence shown here is derived from an EMBL/GenBank/DDBJ whole genome shotgun (WGS) entry which is preliminary data.</text>
</comment>
<dbReference type="Proteomes" id="UP000600071">
    <property type="component" value="Unassembled WGS sequence"/>
</dbReference>
<dbReference type="InterPro" id="IPR036390">
    <property type="entry name" value="WH_DNA-bd_sf"/>
</dbReference>
<name>A0A832ZRY1_9CREN</name>
<dbReference type="Gene3D" id="1.10.10.10">
    <property type="entry name" value="Winged helix-like DNA-binding domain superfamily/Winged helix DNA-binding domain"/>
    <property type="match status" value="1"/>
</dbReference>
<evidence type="ECO:0000259" key="1">
    <source>
        <dbReference type="Pfam" id="PF01978"/>
    </source>
</evidence>
<dbReference type="EMBL" id="DQVR01000010">
    <property type="protein sequence ID" value="HIQ23483.1"/>
    <property type="molecule type" value="Genomic_DNA"/>
</dbReference>
<dbReference type="Pfam" id="PF01978">
    <property type="entry name" value="TrmB"/>
    <property type="match status" value="1"/>
</dbReference>
<dbReference type="InterPro" id="IPR002831">
    <property type="entry name" value="Tscrpt_reg_TrmB_N"/>
</dbReference>
<dbReference type="InterPro" id="IPR036388">
    <property type="entry name" value="WH-like_DNA-bd_sf"/>
</dbReference>
<evidence type="ECO:0000313" key="2">
    <source>
        <dbReference type="EMBL" id="HIQ23483.1"/>
    </source>
</evidence>